<dbReference type="EMBL" id="DRTU01000022">
    <property type="protein sequence ID" value="HHH99951.1"/>
    <property type="molecule type" value="Genomic_DNA"/>
</dbReference>
<evidence type="ECO:0000256" key="3">
    <source>
        <dbReference type="SAM" id="Phobius"/>
    </source>
</evidence>
<evidence type="ECO:0000256" key="1">
    <source>
        <dbReference type="SAM" id="Coils"/>
    </source>
</evidence>
<accession>A0A7C5P8V5</accession>
<keyword evidence="1" id="KW-0175">Coiled coil</keyword>
<organism evidence="4">
    <name type="scientific">Thermococcus litoralis</name>
    <dbReference type="NCBI Taxonomy" id="2265"/>
    <lineage>
        <taxon>Archaea</taxon>
        <taxon>Methanobacteriati</taxon>
        <taxon>Methanobacteriota</taxon>
        <taxon>Thermococci</taxon>
        <taxon>Thermococcales</taxon>
        <taxon>Thermococcaceae</taxon>
        <taxon>Thermococcus</taxon>
    </lineage>
</organism>
<feature type="transmembrane region" description="Helical" evidence="3">
    <location>
        <begin position="6"/>
        <end position="24"/>
    </location>
</feature>
<feature type="coiled-coil region" evidence="1">
    <location>
        <begin position="213"/>
        <end position="240"/>
    </location>
</feature>
<name>A0A7C5P8V5_THELI</name>
<feature type="compositionally biased region" description="Polar residues" evidence="2">
    <location>
        <begin position="42"/>
        <end position="59"/>
    </location>
</feature>
<proteinExistence type="predicted"/>
<reference evidence="4" key="1">
    <citation type="journal article" date="2020" name="mSystems">
        <title>Genome- and Community-Level Interaction Insights into Carbon Utilization and Element Cycling Functions of Hydrothermarchaeota in Hydrothermal Sediment.</title>
        <authorList>
            <person name="Zhou Z."/>
            <person name="Liu Y."/>
            <person name="Xu W."/>
            <person name="Pan J."/>
            <person name="Luo Z.H."/>
            <person name="Li M."/>
        </authorList>
    </citation>
    <scope>NUCLEOTIDE SEQUENCE [LARGE SCALE GENOMIC DNA]</scope>
    <source>
        <strain evidence="4">HyVt-93</strain>
    </source>
</reference>
<dbReference type="AlphaFoldDB" id="A0A7C5P8V5"/>
<comment type="caution">
    <text evidence="4">The sequence shown here is derived from an EMBL/GenBank/DDBJ whole genome shotgun (WGS) entry which is preliminary data.</text>
</comment>
<protein>
    <submittedName>
        <fullName evidence="4">Uncharacterized protein</fullName>
    </submittedName>
</protein>
<keyword evidence="3" id="KW-0472">Membrane</keyword>
<keyword evidence="3" id="KW-0812">Transmembrane</keyword>
<keyword evidence="3" id="KW-1133">Transmembrane helix</keyword>
<evidence type="ECO:0000313" key="4">
    <source>
        <dbReference type="EMBL" id="HHH99951.1"/>
    </source>
</evidence>
<dbReference type="Proteomes" id="UP000886217">
    <property type="component" value="Unassembled WGS sequence"/>
</dbReference>
<sequence>MDLLTAGIILVGMIAGIVIAAALVSKIMSAQYEQLYEMLKASPTQEPTSHQKPISTPNNNKEKRQQEVDEKELLKKLREVIDAKVSNVMEEAKQKKERLIMLLDVARGYTLGYVTAEEYNMFLIKVLNELEEFKRLWLAKFPSSKDKEHLELLIKYVAATKLPITLKTKNKNTVELSPEEALIRITNSINSAIEILDKLMESRNENPAVTPLEVKLTNEVEKLQKKLKGLENQLEELRTL</sequence>
<feature type="region of interest" description="Disordered" evidence="2">
    <location>
        <begin position="42"/>
        <end position="68"/>
    </location>
</feature>
<gene>
    <name evidence="4" type="ORF">ENL40_00470</name>
</gene>
<evidence type="ECO:0000256" key="2">
    <source>
        <dbReference type="SAM" id="MobiDB-lite"/>
    </source>
</evidence>